<accession>A0A150M147</accession>
<sequence length="38" mass="3997">MGKELAGRKANVLVGQLGPSTERSEREQGPELSEKGTG</sequence>
<dbReference type="EMBL" id="LQYT01000052">
    <property type="protein sequence ID" value="KYD18126.1"/>
    <property type="molecule type" value="Genomic_DNA"/>
</dbReference>
<feature type="region of interest" description="Disordered" evidence="1">
    <location>
        <begin position="1"/>
        <end position="38"/>
    </location>
</feature>
<name>A0A150M147_9BACI</name>
<dbReference type="Proteomes" id="UP000075683">
    <property type="component" value="Unassembled WGS sequence"/>
</dbReference>
<feature type="compositionally biased region" description="Basic and acidic residues" evidence="1">
    <location>
        <begin position="22"/>
        <end position="38"/>
    </location>
</feature>
<evidence type="ECO:0000313" key="3">
    <source>
        <dbReference type="Proteomes" id="UP000075683"/>
    </source>
</evidence>
<evidence type="ECO:0000256" key="1">
    <source>
        <dbReference type="SAM" id="MobiDB-lite"/>
    </source>
</evidence>
<evidence type="ECO:0000313" key="2">
    <source>
        <dbReference type="EMBL" id="KYD18126.1"/>
    </source>
</evidence>
<proteinExistence type="predicted"/>
<comment type="caution">
    <text evidence="2">The sequence shown here is derived from an EMBL/GenBank/DDBJ whole genome shotgun (WGS) entry which is preliminary data.</text>
</comment>
<dbReference type="STRING" id="301148.B4135_2365"/>
<gene>
    <name evidence="2" type="ORF">B4135_2365</name>
</gene>
<protein>
    <submittedName>
        <fullName evidence="2">Uncharacterized protein</fullName>
    </submittedName>
</protein>
<reference evidence="2 3" key="1">
    <citation type="submission" date="2016-01" db="EMBL/GenBank/DDBJ databases">
        <title>Draft Genome Sequences of Seven Thermophilic Sporeformers Isolated from Foods.</title>
        <authorList>
            <person name="Berendsen E.M."/>
            <person name="Wells-Bennik M.H."/>
            <person name="Krawcyk A.O."/>
            <person name="De Jong A."/>
            <person name="Holsappel S."/>
            <person name="Eijlander R.T."/>
            <person name="Kuipers O.P."/>
        </authorList>
    </citation>
    <scope>NUCLEOTIDE SEQUENCE [LARGE SCALE GENOMIC DNA]</scope>
    <source>
        <strain evidence="2 3">B4135</strain>
    </source>
</reference>
<organism evidence="2 3">
    <name type="scientific">Caldibacillus debilis</name>
    <dbReference type="NCBI Taxonomy" id="301148"/>
    <lineage>
        <taxon>Bacteria</taxon>
        <taxon>Bacillati</taxon>
        <taxon>Bacillota</taxon>
        <taxon>Bacilli</taxon>
        <taxon>Bacillales</taxon>
        <taxon>Bacillaceae</taxon>
        <taxon>Caldibacillus</taxon>
    </lineage>
</organism>
<dbReference type="AlphaFoldDB" id="A0A150M147"/>